<sequence length="72" mass="8361">VLKRSAGPWHSGIVRTVGKRSYCHIQIDSHIHVNGWQFRWFSNCQITQVWFSFAGGYQHTASQINMNTTIRL</sequence>
<gene>
    <name evidence="1" type="ORF">PSTT_14125</name>
</gene>
<dbReference type="Proteomes" id="UP000239156">
    <property type="component" value="Unassembled WGS sequence"/>
</dbReference>
<dbReference type="EMBL" id="PKSL01000213">
    <property type="protein sequence ID" value="POV98901.1"/>
    <property type="molecule type" value="Genomic_DNA"/>
</dbReference>
<evidence type="ECO:0000313" key="2">
    <source>
        <dbReference type="Proteomes" id="UP000239156"/>
    </source>
</evidence>
<feature type="non-terminal residue" evidence="1">
    <location>
        <position position="1"/>
    </location>
</feature>
<comment type="caution">
    <text evidence="1">The sequence shown here is derived from an EMBL/GenBank/DDBJ whole genome shotgun (WGS) entry which is preliminary data.</text>
</comment>
<organism evidence="1 2">
    <name type="scientific">Puccinia striiformis</name>
    <dbReference type="NCBI Taxonomy" id="27350"/>
    <lineage>
        <taxon>Eukaryota</taxon>
        <taxon>Fungi</taxon>
        <taxon>Dikarya</taxon>
        <taxon>Basidiomycota</taxon>
        <taxon>Pucciniomycotina</taxon>
        <taxon>Pucciniomycetes</taxon>
        <taxon>Pucciniales</taxon>
        <taxon>Pucciniaceae</taxon>
        <taxon>Puccinia</taxon>
    </lineage>
</organism>
<dbReference type="AlphaFoldDB" id="A0A2S4UNT9"/>
<proteinExistence type="predicted"/>
<keyword evidence="2" id="KW-1185">Reference proteome</keyword>
<evidence type="ECO:0000313" key="1">
    <source>
        <dbReference type="EMBL" id="POV98901.1"/>
    </source>
</evidence>
<reference evidence="1" key="1">
    <citation type="submission" date="2017-12" db="EMBL/GenBank/DDBJ databases">
        <title>Gene loss provides genomic basis for host adaptation in cereal stripe rust fungi.</title>
        <authorList>
            <person name="Xia C."/>
        </authorList>
    </citation>
    <scope>NUCLEOTIDE SEQUENCE [LARGE SCALE GENOMIC DNA]</scope>
    <source>
        <strain evidence="1">93-210</strain>
    </source>
</reference>
<name>A0A2S4UNT9_9BASI</name>
<accession>A0A2S4UNT9</accession>
<dbReference type="VEuPathDB" id="FungiDB:PSTT_14125"/>
<protein>
    <submittedName>
        <fullName evidence="1">Uncharacterized protein</fullName>
    </submittedName>
</protein>